<keyword evidence="6" id="KW-1185">Reference proteome</keyword>
<accession>A0A1L9QXB4</accession>
<dbReference type="STRING" id="1925591.BI308_01910"/>
<dbReference type="Proteomes" id="UP000183940">
    <property type="component" value="Unassembled WGS sequence"/>
</dbReference>
<feature type="compositionally biased region" description="Polar residues" evidence="2">
    <location>
        <begin position="459"/>
        <end position="470"/>
    </location>
</feature>
<keyword evidence="1" id="KW-0175">Coiled coil</keyword>
<protein>
    <recommendedName>
        <fullName evidence="4">Mce/MlaD domain-containing protein</fullName>
    </recommendedName>
</protein>
<feature type="transmembrane region" description="Helical" evidence="3">
    <location>
        <begin position="12"/>
        <end position="29"/>
    </location>
</feature>
<feature type="coiled-coil region" evidence="1">
    <location>
        <begin position="236"/>
        <end position="285"/>
    </location>
</feature>
<dbReference type="InterPro" id="IPR003399">
    <property type="entry name" value="Mce/MlaD"/>
</dbReference>
<reference evidence="5" key="1">
    <citation type="submission" date="2016-10" db="EMBL/GenBank/DDBJ databases">
        <title>CRISPR-Cas defence system in Roseofilum reptotaenium: evidence of a bacteriophage-cyanobacterium arms race in the coral black band disease.</title>
        <authorList>
            <person name="Buerger P."/>
            <person name="Wood-Charlson E.M."/>
            <person name="Weynberg K.D."/>
            <person name="Willis B."/>
            <person name="Van Oppen M.J."/>
        </authorList>
    </citation>
    <scope>NUCLEOTIDE SEQUENCE [LARGE SCALE GENOMIC DNA]</scope>
    <source>
        <strain evidence="5">AO1-A</strain>
    </source>
</reference>
<evidence type="ECO:0000256" key="1">
    <source>
        <dbReference type="SAM" id="Coils"/>
    </source>
</evidence>
<dbReference type="AlphaFoldDB" id="A0A1L9QXB4"/>
<evidence type="ECO:0000313" key="6">
    <source>
        <dbReference type="Proteomes" id="UP000183940"/>
    </source>
</evidence>
<dbReference type="EMBL" id="MLAW01000002">
    <property type="protein sequence ID" value="OJJ27266.1"/>
    <property type="molecule type" value="Genomic_DNA"/>
</dbReference>
<dbReference type="PANTHER" id="PTHR34675:SF1">
    <property type="entry name" value="PROTEIN TRIGALACTOSYLDIACYLGLYCEROL 2, CHLOROPLASTIC"/>
    <property type="match status" value="1"/>
</dbReference>
<evidence type="ECO:0000256" key="2">
    <source>
        <dbReference type="SAM" id="MobiDB-lite"/>
    </source>
</evidence>
<dbReference type="PANTHER" id="PTHR34675">
    <property type="entry name" value="PROTEIN TRIGALACTOSYLDIACYLGLYCEROL 2, CHLOROPLASTIC"/>
    <property type="match status" value="1"/>
</dbReference>
<organism evidence="5 6">
    <name type="scientific">Roseofilum reptotaenium AO1-A</name>
    <dbReference type="NCBI Taxonomy" id="1925591"/>
    <lineage>
        <taxon>Bacteria</taxon>
        <taxon>Bacillati</taxon>
        <taxon>Cyanobacteriota</taxon>
        <taxon>Cyanophyceae</taxon>
        <taxon>Desertifilales</taxon>
        <taxon>Desertifilaceae</taxon>
        <taxon>Roseofilum</taxon>
    </lineage>
</organism>
<dbReference type="Pfam" id="PF02470">
    <property type="entry name" value="MlaD"/>
    <property type="match status" value="1"/>
</dbReference>
<sequence>MRQRTIREGSVGLLILVGMGLFGGLILWLRGATFGRQIYSVIVEFDNTEGMQIGAEVRYRGVEVGSVAAINPGSNGVDVTLNIHQADLVMPKNALIEANQSGLVGSTTIDIIPLSSVPANMTSAQSQDCDRTVVICEGSRLSGQIGVSYVELLRRGLDMAELFSSEEFYARLMSTLDGATSATENFTVLSAELAELTTLAKGEISTISNATESVGAAADQIRQSTLQATTQFTESSAQLTRQVESTSAELRTALQNMNGLIAQNRTNLTSTLANLERTSEEMKTAVSTLTPILTQVQQGELINNLETLSANAAQASTNLKDLSDGINNPTTLLMLQQTLDSARSTFQNAQKITSDMDDLLGDPQFRQNIRNLVNGLGQLVSSTERLEEQAEIAQVLEPIKTQMQSPKFQQQLPQVEAFNAPELTDWNIAQDMDSNIKVDFKIEPKTLFELNPEFPSADFSPSTPSLDFNP</sequence>
<keyword evidence="3" id="KW-0472">Membrane</keyword>
<keyword evidence="3" id="KW-0812">Transmembrane</keyword>
<proteinExistence type="predicted"/>
<feature type="domain" description="Mce/MlaD" evidence="4">
    <location>
        <begin position="39"/>
        <end position="113"/>
    </location>
</feature>
<gene>
    <name evidence="5" type="ORF">BI308_01910</name>
</gene>
<evidence type="ECO:0000313" key="5">
    <source>
        <dbReference type="EMBL" id="OJJ27266.1"/>
    </source>
</evidence>
<comment type="caution">
    <text evidence="5">The sequence shown here is derived from an EMBL/GenBank/DDBJ whole genome shotgun (WGS) entry which is preliminary data.</text>
</comment>
<evidence type="ECO:0000259" key="4">
    <source>
        <dbReference type="Pfam" id="PF02470"/>
    </source>
</evidence>
<keyword evidence="3" id="KW-1133">Transmembrane helix</keyword>
<name>A0A1L9QXB4_9CYAN</name>
<feature type="region of interest" description="Disordered" evidence="2">
    <location>
        <begin position="451"/>
        <end position="470"/>
    </location>
</feature>
<dbReference type="InterPro" id="IPR039342">
    <property type="entry name" value="TGD2-like"/>
</dbReference>
<evidence type="ECO:0000256" key="3">
    <source>
        <dbReference type="SAM" id="Phobius"/>
    </source>
</evidence>